<dbReference type="VEuPathDB" id="CryptoDB:Cvel_17590"/>
<dbReference type="EMBL" id="CDMZ01000457">
    <property type="protein sequence ID" value="CEM14728.1"/>
    <property type="molecule type" value="Genomic_DNA"/>
</dbReference>
<reference evidence="1" key="1">
    <citation type="submission" date="2014-11" db="EMBL/GenBank/DDBJ databases">
        <authorList>
            <person name="Otto D Thomas"/>
            <person name="Naeem Raeece"/>
        </authorList>
    </citation>
    <scope>NUCLEOTIDE SEQUENCE</scope>
</reference>
<organism evidence="1">
    <name type="scientific">Chromera velia CCMP2878</name>
    <dbReference type="NCBI Taxonomy" id="1169474"/>
    <lineage>
        <taxon>Eukaryota</taxon>
        <taxon>Sar</taxon>
        <taxon>Alveolata</taxon>
        <taxon>Colpodellida</taxon>
        <taxon>Chromeraceae</taxon>
        <taxon>Chromera</taxon>
    </lineage>
</organism>
<evidence type="ECO:0000313" key="1">
    <source>
        <dbReference type="EMBL" id="CEM14728.1"/>
    </source>
</evidence>
<name>A0A0G4FLS0_9ALVE</name>
<dbReference type="AlphaFoldDB" id="A0A0G4FLS0"/>
<gene>
    <name evidence="1" type="ORF">Cvel_17590</name>
</gene>
<sequence length="364" mass="40708">MNGMNRWQNQHELGIGTIDLLPRNLSEVELLPGMRNHMIFEHESRELEIVQSAFDAGHYCFGFLLEDDIGFWQREERARRKREGIEGGTEADILASAAGEGAYRPSLAGIVRDAYEDEMEENPYLRHGVLVQVIRWHQNNVECKLVYQVMGSVEVVHMTSKEPRFQAVVKHSTAPRKAVDVERCRELSKEIFAVHDRCDRLVLELLKERDPVIASEYAFGDGKQPLKNLRRSTVSGSGAGVSATTVPPSVSAIALNSGVGGVSAFSHNRGGLVPVKEVFEDFVDANGPLGGLMPLAETFFWLVPAAMQRHVRQEDRFRLLTSSLTTDERLEFVKETLEKQAARLDVRLRGGRLLKQLEASTASS</sequence>
<proteinExistence type="predicted"/>
<protein>
    <submittedName>
        <fullName evidence="1">Uncharacterized protein</fullName>
    </submittedName>
</protein>
<accession>A0A0G4FLS0</accession>